<dbReference type="AlphaFoldDB" id="V8QZB6"/>
<proteinExistence type="predicted"/>
<dbReference type="RefSeq" id="WP_024003390.1">
    <property type="nucleotide sequence ID" value="NZ_KI650979.1"/>
</dbReference>
<dbReference type="PATRIC" id="fig|1424334.3.peg.318"/>
<dbReference type="EMBL" id="AYXT01000001">
    <property type="protein sequence ID" value="ETF04655.1"/>
    <property type="molecule type" value="Genomic_DNA"/>
</dbReference>
<dbReference type="Proteomes" id="UP000018733">
    <property type="component" value="Unassembled WGS sequence"/>
</dbReference>
<organism evidence="1 2">
    <name type="scientific">Advenella kashmirensis W13003</name>
    <dbReference type="NCBI Taxonomy" id="1424334"/>
    <lineage>
        <taxon>Bacteria</taxon>
        <taxon>Pseudomonadati</taxon>
        <taxon>Pseudomonadota</taxon>
        <taxon>Betaproteobacteria</taxon>
        <taxon>Burkholderiales</taxon>
        <taxon>Alcaligenaceae</taxon>
    </lineage>
</organism>
<sequence length="43" mass="4825">MNKKFEPQCVEFVSSTPEALTALVQKDSAKWRSIIDDAGIEIE</sequence>
<reference evidence="1 2" key="1">
    <citation type="journal article" date="2014" name="Genome Announc.">
        <title>Draft Genome Sequence of Advenella kashmirensis Strain W13003, a Polycyclic Aromatic Hydrocarbon-Degrading Bacterium.</title>
        <authorList>
            <person name="Wang X."/>
            <person name="Jin D."/>
            <person name="Zhou L."/>
            <person name="Wu L."/>
            <person name="An W."/>
            <person name="Zhao L."/>
        </authorList>
    </citation>
    <scope>NUCLEOTIDE SEQUENCE [LARGE SCALE GENOMIC DNA]</scope>
    <source>
        <strain evidence="1 2">W13003</strain>
    </source>
</reference>
<accession>V8QZB6</accession>
<dbReference type="Gene3D" id="3.40.190.150">
    <property type="entry name" value="Bordetella uptake gene, domain 1"/>
    <property type="match status" value="1"/>
</dbReference>
<gene>
    <name evidence="1" type="ORF">W822_01610</name>
</gene>
<comment type="caution">
    <text evidence="1">The sequence shown here is derived from an EMBL/GenBank/DDBJ whole genome shotgun (WGS) entry which is preliminary data.</text>
</comment>
<name>V8QZB6_9BURK</name>
<evidence type="ECO:0000313" key="1">
    <source>
        <dbReference type="EMBL" id="ETF04655.1"/>
    </source>
</evidence>
<evidence type="ECO:0000313" key="2">
    <source>
        <dbReference type="Proteomes" id="UP000018733"/>
    </source>
</evidence>
<dbReference type="InterPro" id="IPR042100">
    <property type="entry name" value="Bug_dom1"/>
</dbReference>
<dbReference type="HOGENOM" id="CLU_3228513_0_0_4"/>
<protein>
    <submittedName>
        <fullName evidence="1">Uncharacterized protein</fullName>
    </submittedName>
</protein>
<keyword evidence="2" id="KW-1185">Reference proteome</keyword>